<dbReference type="EMBL" id="BAAAMU010000044">
    <property type="protein sequence ID" value="GAA1651483.1"/>
    <property type="molecule type" value="Genomic_DNA"/>
</dbReference>
<keyword evidence="13" id="KW-1185">Reference proteome</keyword>
<feature type="domain" description="GH10" evidence="11">
    <location>
        <begin position="42"/>
        <end position="359"/>
    </location>
</feature>
<keyword evidence="4" id="KW-0732">Signal</keyword>
<dbReference type="PANTHER" id="PTHR31490:SF88">
    <property type="entry name" value="BETA-XYLANASE"/>
    <property type="match status" value="1"/>
</dbReference>
<keyword evidence="5 10" id="KW-0378">Hydrolase</keyword>
<keyword evidence="6 10" id="KW-0119">Carbohydrate metabolism</keyword>
<keyword evidence="7 10" id="KW-0326">Glycosidase</keyword>
<evidence type="ECO:0000256" key="2">
    <source>
        <dbReference type="ARBA" id="ARBA00007495"/>
    </source>
</evidence>
<keyword evidence="8 10" id="KW-0624">Polysaccharide degradation</keyword>
<dbReference type="PROSITE" id="PS51760">
    <property type="entry name" value="GH10_2"/>
    <property type="match status" value="1"/>
</dbReference>
<dbReference type="Pfam" id="PF00331">
    <property type="entry name" value="Glyco_hydro_10"/>
    <property type="match status" value="1"/>
</dbReference>
<accession>A0ABP4RHQ9</accession>
<proteinExistence type="inferred from homology"/>
<dbReference type="PROSITE" id="PS00591">
    <property type="entry name" value="GH10_1"/>
    <property type="match status" value="1"/>
</dbReference>
<evidence type="ECO:0000256" key="3">
    <source>
        <dbReference type="ARBA" id="ARBA00022651"/>
    </source>
</evidence>
<dbReference type="InterPro" id="IPR001000">
    <property type="entry name" value="GH10_dom"/>
</dbReference>
<sequence>MSGSSGTPGSGIGGNTVKLLIIALALVLATPALPASAHPRPPRDLRQLAQQTGVKIGSAVDIAALRAESDYRRVLNREFSHVTAENAMKWESVEPERGVFTWADADALVENARRNHQQVRGHTLVWHNQLPAWLTNGVADGSIDATELRKILRDHITTQVRRYKGKIRAWDVVNEVVEDDGTMRQTLWLTHLGPGYIADAFRWAHQADPHAKLYINDYNLEWNAPKIETTFALVKDLRAQGVPIHGAGFQGHLGIQYDYPGDWANVMRRFAGLGLEIAVTELDVRMVLPVTPEKLTTQATYYSRALSDCLSVRACRELTVWGYTDRHSWVPGWFDGEGSACLLDENLAPKPAYQALLTVKRPR</sequence>
<evidence type="ECO:0000256" key="10">
    <source>
        <dbReference type="RuleBase" id="RU361174"/>
    </source>
</evidence>
<comment type="caution">
    <text evidence="12">The sequence shown here is derived from an EMBL/GenBank/DDBJ whole genome shotgun (WGS) entry which is preliminary data.</text>
</comment>
<gene>
    <name evidence="12" type="ORF">GCM10009733_055700</name>
</gene>
<dbReference type="SMART" id="SM00633">
    <property type="entry name" value="Glyco_10"/>
    <property type="match status" value="1"/>
</dbReference>
<dbReference type="InterPro" id="IPR017853">
    <property type="entry name" value="GH"/>
</dbReference>
<dbReference type="PRINTS" id="PR00134">
    <property type="entry name" value="GLHYDRLASE10"/>
</dbReference>
<evidence type="ECO:0000259" key="11">
    <source>
        <dbReference type="PROSITE" id="PS51760"/>
    </source>
</evidence>
<protein>
    <recommendedName>
        <fullName evidence="10">Beta-xylanase</fullName>
        <ecNumber evidence="10">3.2.1.8</ecNumber>
    </recommendedName>
</protein>
<dbReference type="SUPFAM" id="SSF51445">
    <property type="entry name" value="(Trans)glycosidases"/>
    <property type="match status" value="1"/>
</dbReference>
<evidence type="ECO:0000256" key="8">
    <source>
        <dbReference type="ARBA" id="ARBA00023326"/>
    </source>
</evidence>
<evidence type="ECO:0000313" key="12">
    <source>
        <dbReference type="EMBL" id="GAA1651483.1"/>
    </source>
</evidence>
<dbReference type="Proteomes" id="UP001500064">
    <property type="component" value="Unassembled WGS sequence"/>
</dbReference>
<keyword evidence="3" id="KW-0858">Xylan degradation</keyword>
<evidence type="ECO:0000256" key="7">
    <source>
        <dbReference type="ARBA" id="ARBA00023295"/>
    </source>
</evidence>
<name>A0ABP4RHQ9_9ACTN</name>
<evidence type="ECO:0000256" key="5">
    <source>
        <dbReference type="ARBA" id="ARBA00022801"/>
    </source>
</evidence>
<evidence type="ECO:0000256" key="1">
    <source>
        <dbReference type="ARBA" id="ARBA00000681"/>
    </source>
</evidence>
<evidence type="ECO:0000256" key="6">
    <source>
        <dbReference type="ARBA" id="ARBA00023277"/>
    </source>
</evidence>
<dbReference type="InterPro" id="IPR031158">
    <property type="entry name" value="GH10_AS"/>
</dbReference>
<comment type="similarity">
    <text evidence="2 10">Belongs to the glycosyl hydrolase 10 (cellulase F) family.</text>
</comment>
<comment type="catalytic activity">
    <reaction evidence="1 10">
        <text>Endohydrolysis of (1-&gt;4)-beta-D-xylosidic linkages in xylans.</text>
        <dbReference type="EC" id="3.2.1.8"/>
    </reaction>
</comment>
<dbReference type="PANTHER" id="PTHR31490">
    <property type="entry name" value="GLYCOSYL HYDROLASE"/>
    <property type="match status" value="1"/>
</dbReference>
<organism evidence="12 13">
    <name type="scientific">Nonomuraea maheshkhaliensis</name>
    <dbReference type="NCBI Taxonomy" id="419590"/>
    <lineage>
        <taxon>Bacteria</taxon>
        <taxon>Bacillati</taxon>
        <taxon>Actinomycetota</taxon>
        <taxon>Actinomycetes</taxon>
        <taxon>Streptosporangiales</taxon>
        <taxon>Streptosporangiaceae</taxon>
        <taxon>Nonomuraea</taxon>
    </lineage>
</organism>
<reference evidence="13" key="1">
    <citation type="journal article" date="2019" name="Int. J. Syst. Evol. Microbiol.">
        <title>The Global Catalogue of Microorganisms (GCM) 10K type strain sequencing project: providing services to taxonomists for standard genome sequencing and annotation.</title>
        <authorList>
            <consortium name="The Broad Institute Genomics Platform"/>
            <consortium name="The Broad Institute Genome Sequencing Center for Infectious Disease"/>
            <person name="Wu L."/>
            <person name="Ma J."/>
        </authorList>
    </citation>
    <scope>NUCLEOTIDE SEQUENCE [LARGE SCALE GENOMIC DNA]</scope>
    <source>
        <strain evidence="13">JCM 13929</strain>
    </source>
</reference>
<evidence type="ECO:0000256" key="4">
    <source>
        <dbReference type="ARBA" id="ARBA00022729"/>
    </source>
</evidence>
<dbReference type="InterPro" id="IPR044846">
    <property type="entry name" value="GH10"/>
</dbReference>
<dbReference type="Gene3D" id="3.20.20.80">
    <property type="entry name" value="Glycosidases"/>
    <property type="match status" value="1"/>
</dbReference>
<feature type="active site" description="Nucleophile" evidence="9">
    <location>
        <position position="281"/>
    </location>
</feature>
<dbReference type="EC" id="3.2.1.8" evidence="10"/>
<evidence type="ECO:0000313" key="13">
    <source>
        <dbReference type="Proteomes" id="UP001500064"/>
    </source>
</evidence>
<evidence type="ECO:0000256" key="9">
    <source>
        <dbReference type="PROSITE-ProRule" id="PRU10061"/>
    </source>
</evidence>